<evidence type="ECO:0000313" key="3">
    <source>
        <dbReference type="Proteomes" id="UP001205566"/>
    </source>
</evidence>
<keyword evidence="3" id="KW-1185">Reference proteome</keyword>
<reference evidence="2" key="1">
    <citation type="thesis" date="2020" institute="Technische Universitat Dresden" country="Dresden, Germany">
        <title>The Agarolytic System of Microbulbifer elongatus PORT2, Isolated from Batu Karas, Pangandaran West Java Indonesia.</title>
        <authorList>
            <person name="Anggraeni S.R."/>
        </authorList>
    </citation>
    <scope>NUCLEOTIDE SEQUENCE</scope>
    <source>
        <strain evidence="2">PORT2</strain>
    </source>
</reference>
<protein>
    <submittedName>
        <fullName evidence="2">Glycosyltransferase family 4 protein</fullName>
    </submittedName>
</protein>
<sequence>MSEQKILIVSHGHPDHSKGGAEVAAYNLFKEYERQGLDTIFLARTDQPSHGGSAFSTINSDREILFHTHMSDFFLFQSGNKKHIWQDFRDLLEKYRPTVVHLHHYIHMGLEMIREVKNTLPDTRIIVTLHEYLAICANNGQMVKPGKQMKLCYKSSPTDCARCFPERSAADFFLREKYIKSIFELVDKFVSPSHFLIDRYKQWGIPEEKMVMIENGQPEVKAPAPRPLAEGEARGRFAFFGQINPFKGVDVMLEAFNLLPDDIKEKVHLDIHGANLEIQTPEFQEKINKLLDDLGDLVTLHGSYESHEIGRLMEQADWVIIPSVWWENSPMVIQEAYNHGRPLIGSDIGGVKEKIPDKKSGYLFRARGAIELSKVIGTCTFDSANWVLAEEGICKPMSTSQCAQQHLERCYE</sequence>
<name>A0ABT1NWR1_9GAMM</name>
<dbReference type="Gene3D" id="3.40.50.2000">
    <property type="entry name" value="Glycogen Phosphorylase B"/>
    <property type="match status" value="2"/>
</dbReference>
<organism evidence="2 3">
    <name type="scientific">Microbulbifer elongatus</name>
    <dbReference type="NCBI Taxonomy" id="86173"/>
    <lineage>
        <taxon>Bacteria</taxon>
        <taxon>Pseudomonadati</taxon>
        <taxon>Pseudomonadota</taxon>
        <taxon>Gammaproteobacteria</taxon>
        <taxon>Cellvibrionales</taxon>
        <taxon>Microbulbiferaceae</taxon>
        <taxon>Microbulbifer</taxon>
    </lineage>
</organism>
<proteinExistence type="predicted"/>
<dbReference type="SUPFAM" id="SSF53756">
    <property type="entry name" value="UDP-Glycosyltransferase/glycogen phosphorylase"/>
    <property type="match status" value="1"/>
</dbReference>
<dbReference type="Pfam" id="PF13439">
    <property type="entry name" value="Glyco_transf_4"/>
    <property type="match status" value="1"/>
</dbReference>
<dbReference type="EMBL" id="JACASI010000011">
    <property type="protein sequence ID" value="MCQ3828324.1"/>
    <property type="molecule type" value="Genomic_DNA"/>
</dbReference>
<comment type="caution">
    <text evidence="2">The sequence shown here is derived from an EMBL/GenBank/DDBJ whole genome shotgun (WGS) entry which is preliminary data.</text>
</comment>
<dbReference type="InterPro" id="IPR050194">
    <property type="entry name" value="Glycosyltransferase_grp1"/>
</dbReference>
<dbReference type="PANTHER" id="PTHR45947">
    <property type="entry name" value="SULFOQUINOVOSYL TRANSFERASE SQD2"/>
    <property type="match status" value="1"/>
</dbReference>
<dbReference type="InterPro" id="IPR028098">
    <property type="entry name" value="Glyco_trans_4-like_N"/>
</dbReference>
<accession>A0ABT1NWR1</accession>
<dbReference type="Proteomes" id="UP001205566">
    <property type="component" value="Unassembled WGS sequence"/>
</dbReference>
<feature type="domain" description="Glycosyltransferase subfamily 4-like N-terminal" evidence="1">
    <location>
        <begin position="19"/>
        <end position="216"/>
    </location>
</feature>
<evidence type="ECO:0000313" key="2">
    <source>
        <dbReference type="EMBL" id="MCQ3828324.1"/>
    </source>
</evidence>
<dbReference type="Pfam" id="PF13692">
    <property type="entry name" value="Glyco_trans_1_4"/>
    <property type="match status" value="1"/>
</dbReference>
<gene>
    <name evidence="2" type="ORF">HXX02_02585</name>
</gene>
<evidence type="ECO:0000259" key="1">
    <source>
        <dbReference type="Pfam" id="PF13439"/>
    </source>
</evidence>
<dbReference type="CDD" id="cd03823">
    <property type="entry name" value="GT4_ExpE7-like"/>
    <property type="match status" value="1"/>
</dbReference>
<dbReference type="RefSeq" id="WP_255873175.1">
    <property type="nucleotide sequence ID" value="NZ_JACASI010000011.1"/>
</dbReference>
<dbReference type="PANTHER" id="PTHR45947:SF13">
    <property type="entry name" value="TRANSFERASE"/>
    <property type="match status" value="1"/>
</dbReference>